<dbReference type="AlphaFoldDB" id="A0A5B7K187"/>
<proteinExistence type="predicted"/>
<organism evidence="1 2">
    <name type="scientific">Portunus trituberculatus</name>
    <name type="common">Swimming crab</name>
    <name type="synonym">Neptunus trituberculatus</name>
    <dbReference type="NCBI Taxonomy" id="210409"/>
    <lineage>
        <taxon>Eukaryota</taxon>
        <taxon>Metazoa</taxon>
        <taxon>Ecdysozoa</taxon>
        <taxon>Arthropoda</taxon>
        <taxon>Crustacea</taxon>
        <taxon>Multicrustacea</taxon>
        <taxon>Malacostraca</taxon>
        <taxon>Eumalacostraca</taxon>
        <taxon>Eucarida</taxon>
        <taxon>Decapoda</taxon>
        <taxon>Pleocyemata</taxon>
        <taxon>Brachyura</taxon>
        <taxon>Eubrachyura</taxon>
        <taxon>Portunoidea</taxon>
        <taxon>Portunidae</taxon>
        <taxon>Portuninae</taxon>
        <taxon>Portunus</taxon>
    </lineage>
</organism>
<comment type="caution">
    <text evidence="1">The sequence shown here is derived from an EMBL/GenBank/DDBJ whole genome shotgun (WGS) entry which is preliminary data.</text>
</comment>
<dbReference type="Proteomes" id="UP000324222">
    <property type="component" value="Unassembled WGS sequence"/>
</dbReference>
<name>A0A5B7K187_PORTR</name>
<evidence type="ECO:0000313" key="2">
    <source>
        <dbReference type="Proteomes" id="UP000324222"/>
    </source>
</evidence>
<sequence>MKMNLMRMKMKGLPLLIALSSLPRMKNVLKRMPRDRKNYSAAHRIQMERIRLMKT</sequence>
<gene>
    <name evidence="1" type="ORF">E2C01_098457</name>
</gene>
<keyword evidence="2" id="KW-1185">Reference proteome</keyword>
<dbReference type="EMBL" id="VSRR010133382">
    <property type="protein sequence ID" value="MPD02851.1"/>
    <property type="molecule type" value="Genomic_DNA"/>
</dbReference>
<reference evidence="1 2" key="1">
    <citation type="submission" date="2019-05" db="EMBL/GenBank/DDBJ databases">
        <title>Another draft genome of Portunus trituberculatus and its Hox gene families provides insights of decapod evolution.</title>
        <authorList>
            <person name="Jeong J.-H."/>
            <person name="Song I."/>
            <person name="Kim S."/>
            <person name="Choi T."/>
            <person name="Kim D."/>
            <person name="Ryu S."/>
            <person name="Kim W."/>
        </authorList>
    </citation>
    <scope>NUCLEOTIDE SEQUENCE [LARGE SCALE GENOMIC DNA]</scope>
    <source>
        <tissue evidence="1">Muscle</tissue>
    </source>
</reference>
<protein>
    <submittedName>
        <fullName evidence="1">Uncharacterized protein</fullName>
    </submittedName>
</protein>
<accession>A0A5B7K187</accession>
<evidence type="ECO:0000313" key="1">
    <source>
        <dbReference type="EMBL" id="MPD02851.1"/>
    </source>
</evidence>